<dbReference type="AlphaFoldDB" id="A0AAN7X8K9"/>
<keyword evidence="3" id="KW-1185">Reference proteome</keyword>
<dbReference type="EMBL" id="JAUZQC010000018">
    <property type="protein sequence ID" value="KAK5855454.1"/>
    <property type="molecule type" value="Genomic_DNA"/>
</dbReference>
<gene>
    <name evidence="2" type="ORF">PBY51_005555</name>
</gene>
<reference evidence="2 3" key="2">
    <citation type="journal article" date="2023" name="Mol. Biol. Evol.">
        <title>Genomics of Secondarily Temperate Adaptation in the Only Non-Antarctic Icefish.</title>
        <authorList>
            <person name="Rivera-Colon A.G."/>
            <person name="Rayamajhi N."/>
            <person name="Minhas B.F."/>
            <person name="Madrigal G."/>
            <person name="Bilyk K.T."/>
            <person name="Yoon V."/>
            <person name="Hune M."/>
            <person name="Gregory S."/>
            <person name="Cheng C.H.C."/>
            <person name="Catchen J.M."/>
        </authorList>
    </citation>
    <scope>NUCLEOTIDE SEQUENCE [LARGE SCALE GENOMIC DNA]</scope>
    <source>
        <strain evidence="2">JMC-PN-2008</strain>
    </source>
</reference>
<organism evidence="2 3">
    <name type="scientific">Eleginops maclovinus</name>
    <name type="common">Patagonian blennie</name>
    <name type="synonym">Eleginus maclovinus</name>
    <dbReference type="NCBI Taxonomy" id="56733"/>
    <lineage>
        <taxon>Eukaryota</taxon>
        <taxon>Metazoa</taxon>
        <taxon>Chordata</taxon>
        <taxon>Craniata</taxon>
        <taxon>Vertebrata</taxon>
        <taxon>Euteleostomi</taxon>
        <taxon>Actinopterygii</taxon>
        <taxon>Neopterygii</taxon>
        <taxon>Teleostei</taxon>
        <taxon>Neoteleostei</taxon>
        <taxon>Acanthomorphata</taxon>
        <taxon>Eupercaria</taxon>
        <taxon>Perciformes</taxon>
        <taxon>Notothenioidei</taxon>
        <taxon>Eleginopidae</taxon>
        <taxon>Eleginops</taxon>
    </lineage>
</organism>
<protein>
    <submittedName>
        <fullName evidence="2">Uncharacterized protein</fullName>
    </submittedName>
</protein>
<proteinExistence type="predicted"/>
<feature type="region of interest" description="Disordered" evidence="1">
    <location>
        <begin position="68"/>
        <end position="102"/>
    </location>
</feature>
<dbReference type="Proteomes" id="UP001346869">
    <property type="component" value="Unassembled WGS sequence"/>
</dbReference>
<evidence type="ECO:0000313" key="3">
    <source>
        <dbReference type="Proteomes" id="UP001346869"/>
    </source>
</evidence>
<accession>A0AAN7X8K9</accession>
<name>A0AAN7X8K9_ELEMC</name>
<reference evidence="2 3" key="1">
    <citation type="journal article" date="2023" name="Genes (Basel)">
        <title>Chromosome-Level Genome Assembly and Circadian Gene Repertoire of the Patagonia Blennie Eleginops maclovinus-The Closest Ancestral Proxy of Antarctic Cryonotothenioids.</title>
        <authorList>
            <person name="Cheng C.C."/>
            <person name="Rivera-Colon A.G."/>
            <person name="Minhas B.F."/>
            <person name="Wilson L."/>
            <person name="Rayamajhi N."/>
            <person name="Vargas-Chacoff L."/>
            <person name="Catchen J.M."/>
        </authorList>
    </citation>
    <scope>NUCLEOTIDE SEQUENCE [LARGE SCALE GENOMIC DNA]</scope>
    <source>
        <strain evidence="2">JMC-PN-2008</strain>
    </source>
</reference>
<sequence length="102" mass="11166">MAQRESITAITLVICQSCWALEERGSHSHAASLLPSSSSSSSLSSHQPMAVRGRRHVILLPVIGPLWSTAGRWHPFPTLPRSHSRTPSSEEDEDTLRPADTL</sequence>
<comment type="caution">
    <text evidence="2">The sequence shown here is derived from an EMBL/GenBank/DDBJ whole genome shotgun (WGS) entry which is preliminary data.</text>
</comment>
<evidence type="ECO:0000313" key="2">
    <source>
        <dbReference type="EMBL" id="KAK5855454.1"/>
    </source>
</evidence>
<evidence type="ECO:0000256" key="1">
    <source>
        <dbReference type="SAM" id="MobiDB-lite"/>
    </source>
</evidence>